<gene>
    <name evidence="2" type="ORF">UFOVP1545_52</name>
</gene>
<feature type="region of interest" description="Disordered" evidence="1">
    <location>
        <begin position="34"/>
        <end position="96"/>
    </location>
</feature>
<protein>
    <submittedName>
        <fullName evidence="2">Uncharacterized protein</fullName>
    </submittedName>
</protein>
<feature type="compositionally biased region" description="Low complexity" evidence="1">
    <location>
        <begin position="48"/>
        <end position="66"/>
    </location>
</feature>
<dbReference type="EMBL" id="LR798389">
    <property type="protein sequence ID" value="CAB5228924.1"/>
    <property type="molecule type" value="Genomic_DNA"/>
</dbReference>
<organism evidence="2">
    <name type="scientific">uncultured Caudovirales phage</name>
    <dbReference type="NCBI Taxonomy" id="2100421"/>
    <lineage>
        <taxon>Viruses</taxon>
        <taxon>Duplodnaviria</taxon>
        <taxon>Heunggongvirae</taxon>
        <taxon>Uroviricota</taxon>
        <taxon>Caudoviricetes</taxon>
        <taxon>Peduoviridae</taxon>
        <taxon>Maltschvirus</taxon>
        <taxon>Maltschvirus maltsch</taxon>
    </lineage>
</organism>
<name>A0A6J7XLW8_9CAUD</name>
<evidence type="ECO:0000313" key="2">
    <source>
        <dbReference type="EMBL" id="CAB5228924.1"/>
    </source>
</evidence>
<reference evidence="2" key="1">
    <citation type="submission" date="2020-05" db="EMBL/GenBank/DDBJ databases">
        <authorList>
            <person name="Chiriac C."/>
            <person name="Salcher M."/>
            <person name="Ghai R."/>
            <person name="Kavagutti S V."/>
        </authorList>
    </citation>
    <scope>NUCLEOTIDE SEQUENCE</scope>
</reference>
<evidence type="ECO:0000256" key="1">
    <source>
        <dbReference type="SAM" id="MobiDB-lite"/>
    </source>
</evidence>
<sequence length="106" mass="11877">MADSRNAMLQNQFAQLQAKPKTNQNMAQQLMPNQDTADMDGVSPYALANPDPQMPQMMDMPAMPRMAPVPAPPMGMNPRPMGQPYQPNQMKQMYPGMFGMGQRRGY</sequence>
<proteinExistence type="predicted"/>
<accession>A0A6J7XLW8</accession>